<name>A0A5B3GEA3_9BACT</name>
<dbReference type="Pfam" id="PF11888">
    <property type="entry name" value="DUF3408"/>
    <property type="match status" value="1"/>
</dbReference>
<organism evidence="2 3">
    <name type="scientific">Alistipes shahii</name>
    <dbReference type="NCBI Taxonomy" id="328814"/>
    <lineage>
        <taxon>Bacteria</taxon>
        <taxon>Pseudomonadati</taxon>
        <taxon>Bacteroidota</taxon>
        <taxon>Bacteroidia</taxon>
        <taxon>Bacteroidales</taxon>
        <taxon>Rikenellaceae</taxon>
        <taxon>Alistipes</taxon>
    </lineage>
</organism>
<sequence>MDSLKETDKPAPNPSKHPRIEVDEELMRQMIAGQAPLDSKVVRRIPEPEEEDTDTPEGNTSETVSGASAPTAEKTDVDTQTTTGKESAGFRRKKLALPDFERMFFAPVDCRNRSAIYVSTQTKCKVSAILHLLGDDTTRLTALADNMLRFVMDIYSDELNYLHEKKNNRRPF</sequence>
<comment type="caution">
    <text evidence="2">The sequence shown here is derived from an EMBL/GenBank/DDBJ whole genome shotgun (WGS) entry which is preliminary data.</text>
</comment>
<dbReference type="Proteomes" id="UP000323567">
    <property type="component" value="Unassembled WGS sequence"/>
</dbReference>
<dbReference type="EMBL" id="VVXK01000002">
    <property type="protein sequence ID" value="KAA2371626.1"/>
    <property type="molecule type" value="Genomic_DNA"/>
</dbReference>
<protein>
    <submittedName>
        <fullName evidence="2">DUF3408 domain-containing protein</fullName>
    </submittedName>
</protein>
<dbReference type="AlphaFoldDB" id="A0A5B3GEA3"/>
<evidence type="ECO:0000256" key="1">
    <source>
        <dbReference type="SAM" id="MobiDB-lite"/>
    </source>
</evidence>
<gene>
    <name evidence="2" type="ORF">F2Y13_02225</name>
</gene>
<dbReference type="GeneID" id="92757174"/>
<dbReference type="InterPro" id="IPR021823">
    <property type="entry name" value="DUF3408"/>
</dbReference>
<dbReference type="RefSeq" id="WP_149886948.1">
    <property type="nucleotide sequence ID" value="NZ_CAUCFE010000016.1"/>
</dbReference>
<evidence type="ECO:0000313" key="3">
    <source>
        <dbReference type="Proteomes" id="UP000323567"/>
    </source>
</evidence>
<feature type="compositionally biased region" description="Polar residues" evidence="1">
    <location>
        <begin position="58"/>
        <end position="68"/>
    </location>
</feature>
<evidence type="ECO:0000313" key="2">
    <source>
        <dbReference type="EMBL" id="KAA2371626.1"/>
    </source>
</evidence>
<reference evidence="2 3" key="1">
    <citation type="journal article" date="2019" name="Nat. Med.">
        <title>A library of human gut bacterial isolates paired with longitudinal multiomics data enables mechanistic microbiome research.</title>
        <authorList>
            <person name="Poyet M."/>
            <person name="Groussin M."/>
            <person name="Gibbons S.M."/>
            <person name="Avila-Pacheco J."/>
            <person name="Jiang X."/>
            <person name="Kearney S.M."/>
            <person name="Perrotta A.R."/>
            <person name="Berdy B."/>
            <person name="Zhao S."/>
            <person name="Lieberman T.D."/>
            <person name="Swanson P.K."/>
            <person name="Smith M."/>
            <person name="Roesemann S."/>
            <person name="Alexander J.E."/>
            <person name="Rich S.A."/>
            <person name="Livny J."/>
            <person name="Vlamakis H."/>
            <person name="Clish C."/>
            <person name="Bullock K."/>
            <person name="Deik A."/>
            <person name="Scott J."/>
            <person name="Pierce K.A."/>
            <person name="Xavier R.J."/>
            <person name="Alm E.J."/>
        </authorList>
    </citation>
    <scope>NUCLEOTIDE SEQUENCE [LARGE SCALE GENOMIC DNA]</scope>
    <source>
        <strain evidence="2 3">BIOML-A2</strain>
    </source>
</reference>
<proteinExistence type="predicted"/>
<feature type="region of interest" description="Disordered" evidence="1">
    <location>
        <begin position="1"/>
        <end position="90"/>
    </location>
</feature>
<feature type="compositionally biased region" description="Basic and acidic residues" evidence="1">
    <location>
        <begin position="18"/>
        <end position="27"/>
    </location>
</feature>
<accession>A0A5B3GEA3</accession>